<feature type="region of interest" description="Disordered" evidence="1">
    <location>
        <begin position="548"/>
        <end position="582"/>
    </location>
</feature>
<accession>A0ABQ8K7B4</accession>
<feature type="compositionally biased region" description="Gly residues" evidence="1">
    <location>
        <begin position="573"/>
        <end position="582"/>
    </location>
</feature>
<feature type="region of interest" description="Disordered" evidence="1">
    <location>
        <begin position="186"/>
        <end position="215"/>
    </location>
</feature>
<organism evidence="2 3">
    <name type="scientific">Rhodofomes roseus</name>
    <dbReference type="NCBI Taxonomy" id="34475"/>
    <lineage>
        <taxon>Eukaryota</taxon>
        <taxon>Fungi</taxon>
        <taxon>Dikarya</taxon>
        <taxon>Basidiomycota</taxon>
        <taxon>Agaricomycotina</taxon>
        <taxon>Agaricomycetes</taxon>
        <taxon>Polyporales</taxon>
        <taxon>Rhodofomes</taxon>
    </lineage>
</organism>
<dbReference type="GeneID" id="72007449"/>
<keyword evidence="3" id="KW-1185">Reference proteome</keyword>
<feature type="compositionally biased region" description="Low complexity" evidence="1">
    <location>
        <begin position="154"/>
        <end position="169"/>
    </location>
</feature>
<evidence type="ECO:0000313" key="3">
    <source>
        <dbReference type="Proteomes" id="UP000814176"/>
    </source>
</evidence>
<reference evidence="2 3" key="1">
    <citation type="journal article" date="2021" name="Environ. Microbiol.">
        <title>Gene family expansions and transcriptome signatures uncover fungal adaptations to wood decay.</title>
        <authorList>
            <person name="Hage H."/>
            <person name="Miyauchi S."/>
            <person name="Viragh M."/>
            <person name="Drula E."/>
            <person name="Min B."/>
            <person name="Chaduli D."/>
            <person name="Navarro D."/>
            <person name="Favel A."/>
            <person name="Norest M."/>
            <person name="Lesage-Meessen L."/>
            <person name="Balint B."/>
            <person name="Merenyi Z."/>
            <person name="de Eugenio L."/>
            <person name="Morin E."/>
            <person name="Martinez A.T."/>
            <person name="Baldrian P."/>
            <person name="Stursova M."/>
            <person name="Martinez M.J."/>
            <person name="Novotny C."/>
            <person name="Magnuson J.K."/>
            <person name="Spatafora J.W."/>
            <person name="Maurice S."/>
            <person name="Pangilinan J."/>
            <person name="Andreopoulos W."/>
            <person name="LaButti K."/>
            <person name="Hundley H."/>
            <person name="Na H."/>
            <person name="Kuo A."/>
            <person name="Barry K."/>
            <person name="Lipzen A."/>
            <person name="Henrissat B."/>
            <person name="Riley R."/>
            <person name="Ahrendt S."/>
            <person name="Nagy L.G."/>
            <person name="Grigoriev I.V."/>
            <person name="Martin F."/>
            <person name="Rosso M.N."/>
        </authorList>
    </citation>
    <scope>NUCLEOTIDE SEQUENCE [LARGE SCALE GENOMIC DNA]</scope>
    <source>
        <strain evidence="2 3">CIRM-BRFM 1785</strain>
    </source>
</reference>
<dbReference type="EMBL" id="JADCUA010000019">
    <property type="protein sequence ID" value="KAH9833157.1"/>
    <property type="molecule type" value="Genomic_DNA"/>
</dbReference>
<name>A0ABQ8K7B4_9APHY</name>
<dbReference type="Proteomes" id="UP000814176">
    <property type="component" value="Unassembled WGS sequence"/>
</dbReference>
<evidence type="ECO:0000313" key="2">
    <source>
        <dbReference type="EMBL" id="KAH9833157.1"/>
    </source>
</evidence>
<gene>
    <name evidence="2" type="ORF">C8Q71DRAFT_849923</name>
</gene>
<evidence type="ECO:0000256" key="1">
    <source>
        <dbReference type="SAM" id="MobiDB-lite"/>
    </source>
</evidence>
<proteinExistence type="predicted"/>
<feature type="compositionally biased region" description="Low complexity" evidence="1">
    <location>
        <begin position="201"/>
        <end position="215"/>
    </location>
</feature>
<sequence length="610" mass="65268">MGRSSRRREGWGFARACPGYSQKSQARVARRSARVDVPSVRCASRVPHIRPPPSLSLPPPAPAASSVCPLHARHRPDRRLSPAPMSLPHFAHDRATAMAYYNDGSAIYSGVQHYYPPGPSVSPVEHDDYPAGEASYIPERPHWQAQMSPSSSYTTSVHPSDYSSSSSQSMTYPSAYAAASQRTGLQDPFAASPSSSARTYASPSLSQSSSATTPTLPHLQRVSWAPGQAPASALYIVDPDPDADAEPARAYPQVKTEEEELETGFIFELASDTPPSLATNPLLDSMPEVPLRATQASKEMRRLMGAFRLDPFAMHNGVKSAASQSVPVGIEVGPLREPPVMFEWQAELDCPLVPQSPRWSPDSQMQTYDEEEIKWTPAPSMEGYGDVYNNGDDMDADVAFQPVMTPAQAVDWGVGYSEQQSMVPTSSAYPVQPLSGIFNRSAHASSSQASISRSLPSLPQPQSSIFYRQAQNYSLASPSHALPSPTALASPPLSHSSYAQRSAPDLYYRQHHQPAQPAASSASAAMRVSALMSPAAPTLARRAPLEYPQTHGASDPAAQYASPSPPSFSSGSTAGGGGGGGGARYRGDDSLAWYRRSALALEAYTASACT</sequence>
<protein>
    <submittedName>
        <fullName evidence="2">Uncharacterized protein</fullName>
    </submittedName>
</protein>
<feature type="region of interest" description="Disordered" evidence="1">
    <location>
        <begin position="145"/>
        <end position="169"/>
    </location>
</feature>
<comment type="caution">
    <text evidence="2">The sequence shown here is derived from an EMBL/GenBank/DDBJ whole genome shotgun (WGS) entry which is preliminary data.</text>
</comment>
<feature type="region of interest" description="Disordered" evidence="1">
    <location>
        <begin position="477"/>
        <end position="497"/>
    </location>
</feature>
<dbReference type="RefSeq" id="XP_047775923.1">
    <property type="nucleotide sequence ID" value="XM_047926717.1"/>
</dbReference>
<feature type="compositionally biased region" description="Low complexity" evidence="1">
    <location>
        <begin position="553"/>
        <end position="572"/>
    </location>
</feature>